<accession>A0A913XXE3</accession>
<dbReference type="Gene3D" id="3.40.33.10">
    <property type="entry name" value="CAP"/>
    <property type="match status" value="1"/>
</dbReference>
<dbReference type="FunFam" id="3.40.33.10:FF:000010">
    <property type="entry name" value="Predicted protein"/>
    <property type="match status" value="1"/>
</dbReference>
<feature type="chain" id="PRO_5038047559" description="SCP domain-containing protein" evidence="1">
    <location>
        <begin position="19"/>
        <end position="182"/>
    </location>
</feature>
<evidence type="ECO:0000259" key="2">
    <source>
        <dbReference type="SMART" id="SM00198"/>
    </source>
</evidence>
<keyword evidence="4" id="KW-1185">Reference proteome</keyword>
<evidence type="ECO:0000313" key="4">
    <source>
        <dbReference type="Proteomes" id="UP000887567"/>
    </source>
</evidence>
<dbReference type="InterPro" id="IPR034113">
    <property type="entry name" value="SCP_GAPR1-like"/>
</dbReference>
<evidence type="ECO:0000256" key="1">
    <source>
        <dbReference type="SAM" id="SignalP"/>
    </source>
</evidence>
<dbReference type="InterPro" id="IPR014044">
    <property type="entry name" value="CAP_dom"/>
</dbReference>
<reference evidence="3" key="1">
    <citation type="submission" date="2022-11" db="UniProtKB">
        <authorList>
            <consortium name="EnsemblMetazoa"/>
        </authorList>
    </citation>
    <scope>IDENTIFICATION</scope>
</reference>
<dbReference type="PROSITE" id="PS01009">
    <property type="entry name" value="CRISP_1"/>
    <property type="match status" value="1"/>
</dbReference>
<feature type="signal peptide" evidence="1">
    <location>
        <begin position="1"/>
        <end position="18"/>
    </location>
</feature>
<dbReference type="OMA" id="CKNGWWF"/>
<dbReference type="InterPro" id="IPR002413">
    <property type="entry name" value="V5_allergen-like"/>
</dbReference>
<dbReference type="Proteomes" id="UP000887567">
    <property type="component" value="Unplaced"/>
</dbReference>
<dbReference type="PRINTS" id="PR00838">
    <property type="entry name" value="V5ALLERGEN"/>
</dbReference>
<protein>
    <recommendedName>
        <fullName evidence="2">SCP domain-containing protein</fullName>
    </recommendedName>
</protein>
<organism evidence="3 4">
    <name type="scientific">Exaiptasia diaphana</name>
    <name type="common">Tropical sea anemone</name>
    <name type="synonym">Aiptasia pulchella</name>
    <dbReference type="NCBI Taxonomy" id="2652724"/>
    <lineage>
        <taxon>Eukaryota</taxon>
        <taxon>Metazoa</taxon>
        <taxon>Cnidaria</taxon>
        <taxon>Anthozoa</taxon>
        <taxon>Hexacorallia</taxon>
        <taxon>Actiniaria</taxon>
        <taxon>Aiptasiidae</taxon>
        <taxon>Exaiptasia</taxon>
    </lineage>
</organism>
<dbReference type="PANTHER" id="PTHR10334">
    <property type="entry name" value="CYSTEINE-RICH SECRETORY PROTEIN-RELATED"/>
    <property type="match status" value="1"/>
</dbReference>
<keyword evidence="1" id="KW-0732">Signal</keyword>
<evidence type="ECO:0000313" key="3">
    <source>
        <dbReference type="EnsemblMetazoa" id="XP_020910723.1"/>
    </source>
</evidence>
<dbReference type="RefSeq" id="XP_020910723.1">
    <property type="nucleotide sequence ID" value="XM_021055064.2"/>
</dbReference>
<name>A0A913XXE3_EXADI</name>
<sequence length="182" mass="20525">MSKVILVVLVAFLGVVTAAIVDWDAVDDEPFLFKRRPESVNIRRCLAAHNEYRRRHGAPPLIWDTELANDAQNYANKLAAEHAFRHDQKELTVKNEGENLASSMGAKLDCAGATKLWYDEVKDYDFSHPGFNHKTGHFTQVVWKATKRVGVGISSSGKEYRVVARYSPPGNYFGQFAENVER</sequence>
<dbReference type="GeneID" id="110248528"/>
<dbReference type="OrthoDB" id="337038at2759"/>
<dbReference type="KEGG" id="epa:110248528"/>
<dbReference type="InterPro" id="IPR035940">
    <property type="entry name" value="CAP_sf"/>
</dbReference>
<dbReference type="InterPro" id="IPR018244">
    <property type="entry name" value="Allrgn_V5/Tpx1_CS"/>
</dbReference>
<dbReference type="Pfam" id="PF00188">
    <property type="entry name" value="CAP"/>
    <property type="match status" value="1"/>
</dbReference>
<dbReference type="EnsemblMetazoa" id="XM_021055064.2">
    <property type="protein sequence ID" value="XP_020910723.1"/>
    <property type="gene ID" value="LOC110248528"/>
</dbReference>
<dbReference type="SMART" id="SM00198">
    <property type="entry name" value="SCP"/>
    <property type="match status" value="1"/>
</dbReference>
<dbReference type="InterPro" id="IPR001283">
    <property type="entry name" value="CRISP-related"/>
</dbReference>
<dbReference type="CDD" id="cd05382">
    <property type="entry name" value="CAP_GAPR1-like"/>
    <property type="match status" value="1"/>
</dbReference>
<proteinExistence type="predicted"/>
<dbReference type="PRINTS" id="PR00837">
    <property type="entry name" value="V5TPXLIKE"/>
</dbReference>
<dbReference type="SUPFAM" id="SSF55797">
    <property type="entry name" value="PR-1-like"/>
    <property type="match status" value="1"/>
</dbReference>
<dbReference type="AlphaFoldDB" id="A0A913XXE3"/>
<feature type="domain" description="SCP" evidence="2">
    <location>
        <begin position="40"/>
        <end position="174"/>
    </location>
</feature>
<dbReference type="GO" id="GO:0005576">
    <property type="term" value="C:extracellular region"/>
    <property type="evidence" value="ECO:0007669"/>
    <property type="project" value="InterPro"/>
</dbReference>